<dbReference type="SUPFAM" id="SSF51905">
    <property type="entry name" value="FAD/NAD(P)-binding domain"/>
    <property type="match status" value="1"/>
</dbReference>
<dbReference type="InterPro" id="IPR042204">
    <property type="entry name" value="2Fe-2S-bd_N"/>
</dbReference>
<evidence type="ECO:0000259" key="5">
    <source>
        <dbReference type="Pfam" id="PF17806"/>
    </source>
</evidence>
<evidence type="ECO:0000256" key="1">
    <source>
        <dbReference type="ARBA" id="ARBA00008609"/>
    </source>
</evidence>
<accession>A0A1G6UN62</accession>
<dbReference type="Pfam" id="PF12831">
    <property type="entry name" value="FAD_oxidored"/>
    <property type="match status" value="1"/>
</dbReference>
<dbReference type="InterPro" id="IPR029043">
    <property type="entry name" value="GcvT/YgfZ_C"/>
</dbReference>
<dbReference type="AlphaFoldDB" id="A0A1G6UN62"/>
<dbReference type="Proteomes" id="UP000199628">
    <property type="component" value="Unassembled WGS sequence"/>
</dbReference>
<feature type="domain" description="SoxA A3" evidence="5">
    <location>
        <begin position="468"/>
        <end position="551"/>
    </location>
</feature>
<dbReference type="InterPro" id="IPR013977">
    <property type="entry name" value="GcvT_C"/>
</dbReference>
<dbReference type="InterPro" id="IPR041117">
    <property type="entry name" value="SoxA_A3"/>
</dbReference>
<comment type="similarity">
    <text evidence="1">Belongs to the GcvT family.</text>
</comment>
<dbReference type="InterPro" id="IPR028896">
    <property type="entry name" value="GcvT/YgfZ/DmdA"/>
</dbReference>
<dbReference type="GO" id="GO:0016491">
    <property type="term" value="F:oxidoreductase activity"/>
    <property type="evidence" value="ECO:0007669"/>
    <property type="project" value="UniProtKB-KW"/>
</dbReference>
<protein>
    <submittedName>
        <fullName evidence="6">Sarcosine oxidase subunit alpha</fullName>
    </submittedName>
</protein>
<evidence type="ECO:0000313" key="6">
    <source>
        <dbReference type="EMBL" id="SDD42176.1"/>
    </source>
</evidence>
<name>A0A1G6UN62_9RHOB</name>
<dbReference type="GO" id="GO:0005829">
    <property type="term" value="C:cytosol"/>
    <property type="evidence" value="ECO:0007669"/>
    <property type="project" value="TreeGrafter"/>
</dbReference>
<dbReference type="InterPro" id="IPR006222">
    <property type="entry name" value="GCVT_N"/>
</dbReference>
<dbReference type="Pfam" id="PF08669">
    <property type="entry name" value="GCV_T_C"/>
    <property type="match status" value="1"/>
</dbReference>
<feature type="domain" description="GCVT N-terminal" evidence="3">
    <location>
        <begin position="567"/>
        <end position="823"/>
    </location>
</feature>
<dbReference type="PRINTS" id="PR00411">
    <property type="entry name" value="PNDRDTASEI"/>
</dbReference>
<dbReference type="RefSeq" id="WP_093031442.1">
    <property type="nucleotide sequence ID" value="NZ_FMZV01000007.1"/>
</dbReference>
<dbReference type="Gene3D" id="3.30.1360.120">
    <property type="entry name" value="Probable tRNA modification gtpase trme, domain 1"/>
    <property type="match status" value="1"/>
</dbReference>
<dbReference type="SUPFAM" id="SSF101790">
    <property type="entry name" value="Aminomethyltransferase beta-barrel domain"/>
    <property type="match status" value="1"/>
</dbReference>
<sequence>MTGWRHQTLGRNIDRSKPLRFSFDGQDVDGFAGDTLASALIASGQRILGRSFKYHRPRGLWGMGAEEPNAVLDVRHGSEHWPNTRATLARAQDGMTVTSVNAWPTARGDMFRLMDLAHRFLPAGFYYKTFMALPWRFYEPMIRRMAGLGRVDPSCAPRADVAQVSAECDVLVIGAGPAGIAAAKAAAETGKRVWLVEESSQLGGTLRWRGGEIGGTPWQEFAAATREIVLAAGGRILTETTLWGAFDHGSFAAWERGVPERHWRIRSTRTILASGGIERPVWFANNDLPGVMSAEAAFHHLILYGAAPGRRVLLAMASDRGVPVARALTDAGVEVTLVDARKTPVDCGVPRVTGRIEAAHGRRGVDSATVNGKRIACDTILCAGGTTPTLHIWCQAGGKLDWDASRDMLVPRPGTAPMTVVGAAAGVLDLETAVEDGWAAGSEIEATNRPAPKSPPDHVFRPDPSLPGRQWIDLQNDVTLKDVTLAAREGFSSVEHLKRYTTLGMATDQGRTSNFAGLTAMAAVTDRTIPATGTTTYRPPFQPVPLRAIAGPARGALYHAPKRLTLEDMHRAAGARFREYGGWLRPATYGAGDETTVARIEAQTARQSVGVFDASPLGKLDVIGPGAADLLDFTGYVRMSTLKPGRARYGFMLSETGIVYDDGVVLRLAEDHFLVSTSSSHVEGVRYRLEDARQDRIGRGRVFIHDITQGFTTLTVTGPKAREMCRKAGIELPDLPHMGVGQTSFEGSPMRVARISFTGDLSYELSVPANLAHALHDRLDTALPEVGGCWIGLEAVLILRAEKGFILIGKDTDGATMPHDLGWGGPRTRREDEYIGKRSLFTPEAQGDKRRQLVGLRVRDGDAVIATGSHLIEDQGARRSLGFVTSSCFSPTLKRPIALALLENGRDRIGGSVQVFNDGEVRSAEVTMACAFDPKGEYLDG</sequence>
<reference evidence="7" key="1">
    <citation type="submission" date="2016-10" db="EMBL/GenBank/DDBJ databases">
        <authorList>
            <person name="Varghese N."/>
            <person name="Submissions S."/>
        </authorList>
    </citation>
    <scope>NUCLEOTIDE SEQUENCE [LARGE SCALE GENOMIC DNA]</scope>
    <source>
        <strain evidence="7">CGMCC 1.9108</strain>
    </source>
</reference>
<keyword evidence="7" id="KW-1185">Reference proteome</keyword>
<evidence type="ECO:0000256" key="2">
    <source>
        <dbReference type="ARBA" id="ARBA00023002"/>
    </source>
</evidence>
<dbReference type="Pfam" id="PF17806">
    <property type="entry name" value="SO_alpha_A3"/>
    <property type="match status" value="1"/>
</dbReference>
<dbReference type="InterPro" id="IPR027266">
    <property type="entry name" value="TrmE/GcvT-like"/>
</dbReference>
<evidence type="ECO:0000259" key="4">
    <source>
        <dbReference type="Pfam" id="PF08669"/>
    </source>
</evidence>
<dbReference type="InterPro" id="IPR036188">
    <property type="entry name" value="FAD/NAD-bd_sf"/>
</dbReference>
<organism evidence="6 7">
    <name type="scientific">Ruegeria marina</name>
    <dbReference type="NCBI Taxonomy" id="639004"/>
    <lineage>
        <taxon>Bacteria</taxon>
        <taxon>Pseudomonadati</taxon>
        <taxon>Pseudomonadota</taxon>
        <taxon>Alphaproteobacteria</taxon>
        <taxon>Rhodobacterales</taxon>
        <taxon>Roseobacteraceae</taxon>
        <taxon>Ruegeria</taxon>
    </lineage>
</organism>
<evidence type="ECO:0000313" key="7">
    <source>
        <dbReference type="Proteomes" id="UP000199628"/>
    </source>
</evidence>
<dbReference type="PANTHER" id="PTHR43757:SF2">
    <property type="entry name" value="AMINOMETHYLTRANSFERASE, MITOCHONDRIAL"/>
    <property type="match status" value="1"/>
</dbReference>
<gene>
    <name evidence="6" type="ORF">SAMN04488239_107105</name>
</gene>
<dbReference type="SUPFAM" id="SSF103025">
    <property type="entry name" value="Folate-binding domain"/>
    <property type="match status" value="1"/>
</dbReference>
<proteinExistence type="inferred from homology"/>
<dbReference type="PANTHER" id="PTHR43757">
    <property type="entry name" value="AMINOMETHYLTRANSFERASE"/>
    <property type="match status" value="1"/>
</dbReference>
<dbReference type="EMBL" id="FMZV01000007">
    <property type="protein sequence ID" value="SDD42176.1"/>
    <property type="molecule type" value="Genomic_DNA"/>
</dbReference>
<dbReference type="STRING" id="639004.SAMN04488239_107105"/>
<dbReference type="OrthoDB" id="5287468at2"/>
<dbReference type="Pfam" id="PF13510">
    <property type="entry name" value="Fer2_4"/>
    <property type="match status" value="1"/>
</dbReference>
<feature type="domain" description="Aminomethyltransferase C-terminal" evidence="4">
    <location>
        <begin position="851"/>
        <end position="933"/>
    </location>
</feature>
<dbReference type="Gene3D" id="3.50.50.60">
    <property type="entry name" value="FAD/NAD(P)-binding domain"/>
    <property type="match status" value="1"/>
</dbReference>
<keyword evidence="2" id="KW-0560">Oxidoreductase</keyword>
<evidence type="ECO:0000259" key="3">
    <source>
        <dbReference type="Pfam" id="PF01571"/>
    </source>
</evidence>
<dbReference type="Pfam" id="PF01571">
    <property type="entry name" value="GCV_T"/>
    <property type="match status" value="1"/>
</dbReference>
<dbReference type="Gene3D" id="3.10.20.440">
    <property type="entry name" value="2Fe-2S iron-sulphur cluster binding domain, sarcosine oxidase, alpha subunit, N-terminal domain"/>
    <property type="match status" value="1"/>
</dbReference>